<keyword evidence="2" id="KW-1185">Reference proteome</keyword>
<organism evidence="1 2">
    <name type="scientific">Lacticaseibacillus brantae DSM 23927</name>
    <dbReference type="NCBI Taxonomy" id="1423727"/>
    <lineage>
        <taxon>Bacteria</taxon>
        <taxon>Bacillati</taxon>
        <taxon>Bacillota</taxon>
        <taxon>Bacilli</taxon>
        <taxon>Lactobacillales</taxon>
        <taxon>Lactobacillaceae</taxon>
        <taxon>Lacticaseibacillus</taxon>
    </lineage>
</organism>
<dbReference type="EMBL" id="AYZQ01000001">
    <property type="protein sequence ID" value="KRM72721.1"/>
    <property type="molecule type" value="Genomic_DNA"/>
</dbReference>
<proteinExistence type="predicted"/>
<dbReference type="AlphaFoldDB" id="A0A0R2AZG6"/>
<sequence>MAENNELRHLISNTADQLVSELYTDDKVQARIADWHANTQEPSLEDEYSYLIAESRDFSEELIFRVLNKLSDEGYLKK</sequence>
<dbReference type="RefSeq" id="WP_057893740.1">
    <property type="nucleotide sequence ID" value="NZ_AYZQ01000001.1"/>
</dbReference>
<reference evidence="1 2" key="1">
    <citation type="journal article" date="2015" name="Genome Announc.">
        <title>Expanding the biotechnology potential of lactobacilli through comparative genomics of 213 strains and associated genera.</title>
        <authorList>
            <person name="Sun Z."/>
            <person name="Harris H.M."/>
            <person name="McCann A."/>
            <person name="Guo C."/>
            <person name="Argimon S."/>
            <person name="Zhang W."/>
            <person name="Yang X."/>
            <person name="Jeffery I.B."/>
            <person name="Cooney J.C."/>
            <person name="Kagawa T.F."/>
            <person name="Liu W."/>
            <person name="Song Y."/>
            <person name="Salvetti E."/>
            <person name="Wrobel A."/>
            <person name="Rasinkangas P."/>
            <person name="Parkhill J."/>
            <person name="Rea M.C."/>
            <person name="O'Sullivan O."/>
            <person name="Ritari J."/>
            <person name="Douillard F.P."/>
            <person name="Paul Ross R."/>
            <person name="Yang R."/>
            <person name="Briner A.E."/>
            <person name="Felis G.E."/>
            <person name="de Vos W.M."/>
            <person name="Barrangou R."/>
            <person name="Klaenhammer T.R."/>
            <person name="Caufield P.W."/>
            <person name="Cui Y."/>
            <person name="Zhang H."/>
            <person name="O'Toole P.W."/>
        </authorList>
    </citation>
    <scope>NUCLEOTIDE SEQUENCE [LARGE SCALE GENOMIC DNA]</scope>
    <source>
        <strain evidence="1 2">DSM 23927</strain>
    </source>
</reference>
<gene>
    <name evidence="1" type="ORF">FC34_GL000431</name>
</gene>
<accession>A0A0R2AZG6</accession>
<comment type="caution">
    <text evidence="1">The sequence shown here is derived from an EMBL/GenBank/DDBJ whole genome shotgun (WGS) entry which is preliminary data.</text>
</comment>
<name>A0A0R2AZG6_9LACO</name>
<evidence type="ECO:0000313" key="2">
    <source>
        <dbReference type="Proteomes" id="UP000051672"/>
    </source>
</evidence>
<dbReference type="STRING" id="1423727.FC34_GL000431"/>
<dbReference type="Proteomes" id="UP000051672">
    <property type="component" value="Unassembled WGS sequence"/>
</dbReference>
<evidence type="ECO:0000313" key="1">
    <source>
        <dbReference type="EMBL" id="KRM72721.1"/>
    </source>
</evidence>
<dbReference type="OrthoDB" id="2307435at2"/>
<dbReference type="PATRIC" id="fig|1423727.3.peg.433"/>
<protein>
    <submittedName>
        <fullName evidence="1">Uncharacterized protein</fullName>
    </submittedName>
</protein>